<dbReference type="Proteomes" id="UP000653472">
    <property type="component" value="Unassembled WGS sequence"/>
</dbReference>
<dbReference type="GO" id="GO:0046872">
    <property type="term" value="F:metal ion binding"/>
    <property type="evidence" value="ECO:0007669"/>
    <property type="project" value="UniProtKB-KW"/>
</dbReference>
<comment type="similarity">
    <text evidence="1">Belongs to the prokaryotic molybdopterin-containing oxidoreductase family.</text>
</comment>
<dbReference type="InterPro" id="IPR050612">
    <property type="entry name" value="Prok_Mopterin_Oxidored"/>
</dbReference>
<dbReference type="Gene3D" id="3.40.50.740">
    <property type="match status" value="1"/>
</dbReference>
<name>A0A969W836_9GAMM</name>
<evidence type="ECO:0000256" key="4">
    <source>
        <dbReference type="ARBA" id="ARBA00023014"/>
    </source>
</evidence>
<evidence type="ECO:0000313" key="6">
    <source>
        <dbReference type="EMBL" id="NKF22367.1"/>
    </source>
</evidence>
<evidence type="ECO:0000256" key="2">
    <source>
        <dbReference type="ARBA" id="ARBA00022723"/>
    </source>
</evidence>
<keyword evidence="2" id="KW-0479">Metal-binding</keyword>
<dbReference type="RefSeq" id="WP_168147631.1">
    <property type="nucleotide sequence ID" value="NZ_JAAVXB010000004.1"/>
</dbReference>
<dbReference type="InterPro" id="IPR006963">
    <property type="entry name" value="Mopterin_OxRdtase_4Fe-4S_dom"/>
</dbReference>
<comment type="caution">
    <text evidence="6">The sequence shown here is derived from an EMBL/GenBank/DDBJ whole genome shotgun (WGS) entry which is preliminary data.</text>
</comment>
<dbReference type="Gene3D" id="2.20.25.90">
    <property type="entry name" value="ADC-like domains"/>
    <property type="match status" value="1"/>
</dbReference>
<dbReference type="PANTHER" id="PTHR43742:SF6">
    <property type="entry name" value="OXIDOREDUCTASE YYAE-RELATED"/>
    <property type="match status" value="1"/>
</dbReference>
<dbReference type="SUPFAM" id="SSF53706">
    <property type="entry name" value="Formate dehydrogenase/DMSO reductase, domains 1-3"/>
    <property type="match status" value="1"/>
</dbReference>
<gene>
    <name evidence="6" type="ORF">G7Y82_08550</name>
</gene>
<organism evidence="6 7">
    <name type="scientific">Solimonas marina</name>
    <dbReference type="NCBI Taxonomy" id="2714601"/>
    <lineage>
        <taxon>Bacteria</taxon>
        <taxon>Pseudomonadati</taxon>
        <taxon>Pseudomonadota</taxon>
        <taxon>Gammaproteobacteria</taxon>
        <taxon>Nevskiales</taxon>
        <taxon>Nevskiaceae</taxon>
        <taxon>Solimonas</taxon>
    </lineage>
</organism>
<dbReference type="InterPro" id="IPR006657">
    <property type="entry name" value="MoPterin_dinucl-bd_dom"/>
</dbReference>
<dbReference type="AlphaFoldDB" id="A0A969W836"/>
<dbReference type="GO" id="GO:0016491">
    <property type="term" value="F:oxidoreductase activity"/>
    <property type="evidence" value="ECO:0007669"/>
    <property type="project" value="InterPro"/>
</dbReference>
<keyword evidence="7" id="KW-1185">Reference proteome</keyword>
<evidence type="ECO:0000313" key="7">
    <source>
        <dbReference type="Proteomes" id="UP000653472"/>
    </source>
</evidence>
<dbReference type="GO" id="GO:0043546">
    <property type="term" value="F:molybdopterin cofactor binding"/>
    <property type="evidence" value="ECO:0007669"/>
    <property type="project" value="InterPro"/>
</dbReference>
<dbReference type="Pfam" id="PF01568">
    <property type="entry name" value="Molydop_binding"/>
    <property type="match status" value="1"/>
</dbReference>
<protein>
    <submittedName>
        <fullName evidence="6">Molybdopterin-dependent oxidoreductase</fullName>
    </submittedName>
</protein>
<proteinExistence type="inferred from homology"/>
<dbReference type="Pfam" id="PF00384">
    <property type="entry name" value="Molybdopterin"/>
    <property type="match status" value="1"/>
</dbReference>
<accession>A0A969W836</accession>
<dbReference type="PROSITE" id="PS51669">
    <property type="entry name" value="4FE4S_MOW_BIS_MGD"/>
    <property type="match status" value="1"/>
</dbReference>
<evidence type="ECO:0000259" key="5">
    <source>
        <dbReference type="PROSITE" id="PS51669"/>
    </source>
</evidence>
<evidence type="ECO:0000256" key="1">
    <source>
        <dbReference type="ARBA" id="ARBA00010312"/>
    </source>
</evidence>
<keyword evidence="3" id="KW-0408">Iron</keyword>
<dbReference type="SMART" id="SM00926">
    <property type="entry name" value="Molybdop_Fe4S4"/>
    <property type="match status" value="1"/>
</dbReference>
<feature type="domain" description="4Fe-4S Mo/W bis-MGD-type" evidence="5">
    <location>
        <begin position="3"/>
        <end position="59"/>
    </location>
</feature>
<dbReference type="Gene3D" id="3.40.228.10">
    <property type="entry name" value="Dimethylsulfoxide Reductase, domain 2"/>
    <property type="match status" value="1"/>
</dbReference>
<dbReference type="EMBL" id="JAAVXB010000004">
    <property type="protein sequence ID" value="NKF22367.1"/>
    <property type="molecule type" value="Genomic_DNA"/>
</dbReference>
<evidence type="ECO:0000256" key="3">
    <source>
        <dbReference type="ARBA" id="ARBA00023004"/>
    </source>
</evidence>
<keyword evidence="4" id="KW-0411">Iron-sulfur</keyword>
<dbReference type="CDD" id="cd02782">
    <property type="entry name" value="MopB_CT_1"/>
    <property type="match status" value="1"/>
</dbReference>
<dbReference type="InterPro" id="IPR006656">
    <property type="entry name" value="Mopterin_OxRdtase"/>
</dbReference>
<reference evidence="6" key="1">
    <citation type="submission" date="2020-03" db="EMBL/GenBank/DDBJ databases">
        <title>Solimonas marina sp. nov., isolated from deep seawater of the Pacific Ocean.</title>
        <authorList>
            <person name="Liu X."/>
            <person name="Lai Q."/>
            <person name="Sun F."/>
            <person name="Gai Y."/>
            <person name="Li G."/>
            <person name="Shao Z."/>
        </authorList>
    </citation>
    <scope>NUCLEOTIDE SEQUENCE</scope>
    <source>
        <strain evidence="6">C16B3</strain>
    </source>
</reference>
<dbReference type="Pfam" id="PF04879">
    <property type="entry name" value="Molybdop_Fe4S4"/>
    <property type="match status" value="1"/>
</dbReference>
<dbReference type="GO" id="GO:0051536">
    <property type="term" value="F:iron-sulfur cluster binding"/>
    <property type="evidence" value="ECO:0007669"/>
    <property type="project" value="UniProtKB-KW"/>
</dbReference>
<dbReference type="Gene3D" id="2.40.40.20">
    <property type="match status" value="1"/>
</dbReference>
<dbReference type="PANTHER" id="PTHR43742">
    <property type="entry name" value="TRIMETHYLAMINE-N-OXIDE REDUCTASE"/>
    <property type="match status" value="1"/>
</dbReference>
<sequence length="735" mass="80998">MAEHVHYGACNLCEAICGLEFRVRDGRIVSIRGDEQDPLSRGHICPKAVALQDLHEDPDRLRRPQKRVGDQWQEIGWEQALDEVADRLAAIHRAHGGQAIGGYMGNPSVHNWGIMTHSSALFGPLKTRSRFSATSVDQLPHQLVSYWLYGHQLMVAVPDIDRSQMILMLGANPLASNGSLWTVPDVRKRIKAMQARGGRLIVVDPRHTETAEIADAHHFIRPGGDAALLLALLQVIFAENLARPGRLADFCDGLEDAAHRVAPFTPERAAAVCGIDADTIRALARELVASPAAAVYGRMGVSTQAHGTLCQWAIAALNIVTGNLDRPGGMMFPHPAMDLIKGPGSKPGHYDAWRSRVRGLPEFGGELPVAALAEEILTPGDGQIRALVTIAGNPVLSTPNGRQLEQALGTLDFMVAIDCYRNETTRFADYILPPTGGLEHDHYDLIFHHFAMRNTAKYSPAIFAKPEGALHDWQIFAGLGRRLRARLGSGRSKPMLQRLSARLRAEVAERLPPHWLLDQALKRGPYGKGRPQRLSLKALRAAPHGIDLGALREALPRRLCHRERRIALLNDALRAELQRYDRVLAELQTQAPRDGELWLIGRRHVRSNNSWMHNAQRLVKGKPRHQLYMHPADLEARGLLDGQRVRIASRVGEIDVEVMATEQIMRGVVSLPHGWGHARPGVQQRVAQAHAGQSANDLTDDRYLDRLSGNAALNGVPVQVMAVRDDLAPRVAANA</sequence>